<comment type="similarity">
    <text evidence="2">Belongs to the ku80 family.</text>
</comment>
<name>A0AAN8ZZU1_HALRR</name>
<evidence type="ECO:0000256" key="7">
    <source>
        <dbReference type="ARBA" id="ARBA00022840"/>
    </source>
</evidence>
<evidence type="ECO:0000256" key="9">
    <source>
        <dbReference type="ARBA" id="ARBA00023172"/>
    </source>
</evidence>
<keyword evidence="4" id="KW-0227">DNA damage</keyword>
<evidence type="ECO:0000313" key="14">
    <source>
        <dbReference type="EMBL" id="KAK7067015.1"/>
    </source>
</evidence>
<feature type="domain" description="Ku" evidence="13">
    <location>
        <begin position="154"/>
        <end position="294"/>
    </location>
</feature>
<evidence type="ECO:0000256" key="12">
    <source>
        <dbReference type="SAM" id="MobiDB-lite"/>
    </source>
</evidence>
<feature type="region of interest" description="Disordered" evidence="12">
    <location>
        <begin position="560"/>
        <end position="584"/>
    </location>
</feature>
<evidence type="ECO:0000256" key="3">
    <source>
        <dbReference type="ARBA" id="ARBA00022741"/>
    </source>
</evidence>
<dbReference type="Pfam" id="PF08785">
    <property type="entry name" value="Ku_PK_bind"/>
    <property type="match status" value="1"/>
</dbReference>
<dbReference type="Gene3D" id="1.10.1600.10">
    <property type="match status" value="1"/>
</dbReference>
<evidence type="ECO:0000256" key="4">
    <source>
        <dbReference type="ARBA" id="ARBA00022763"/>
    </source>
</evidence>
<evidence type="ECO:0000259" key="13">
    <source>
        <dbReference type="SMART" id="SM00559"/>
    </source>
</evidence>
<gene>
    <name evidence="14" type="primary">XRCC5</name>
    <name evidence="14" type="ORF">SK128_027330</name>
</gene>
<feature type="compositionally biased region" description="Polar residues" evidence="12">
    <location>
        <begin position="40"/>
        <end position="51"/>
    </location>
</feature>
<keyword evidence="6" id="KW-0347">Helicase</keyword>
<evidence type="ECO:0000256" key="10">
    <source>
        <dbReference type="ARBA" id="ARBA00023204"/>
    </source>
</evidence>
<comment type="caution">
    <text evidence="14">The sequence shown here is derived from an EMBL/GenBank/DDBJ whole genome shotgun (WGS) entry which is preliminary data.</text>
</comment>
<dbReference type="GO" id="GO:0016787">
    <property type="term" value="F:hydrolase activity"/>
    <property type="evidence" value="ECO:0007669"/>
    <property type="project" value="UniProtKB-KW"/>
</dbReference>
<organism evidence="14 15">
    <name type="scientific">Halocaridina rubra</name>
    <name type="common">Hawaiian red shrimp</name>
    <dbReference type="NCBI Taxonomy" id="373956"/>
    <lineage>
        <taxon>Eukaryota</taxon>
        <taxon>Metazoa</taxon>
        <taxon>Ecdysozoa</taxon>
        <taxon>Arthropoda</taxon>
        <taxon>Crustacea</taxon>
        <taxon>Multicrustacea</taxon>
        <taxon>Malacostraca</taxon>
        <taxon>Eumalacostraca</taxon>
        <taxon>Eucarida</taxon>
        <taxon>Decapoda</taxon>
        <taxon>Pleocyemata</taxon>
        <taxon>Caridea</taxon>
        <taxon>Atyoidea</taxon>
        <taxon>Atyidae</taxon>
        <taxon>Halocaridina</taxon>
    </lineage>
</organism>
<feature type="region of interest" description="Disordered" evidence="12">
    <location>
        <begin position="14"/>
        <end position="52"/>
    </location>
</feature>
<dbReference type="Proteomes" id="UP001381693">
    <property type="component" value="Unassembled WGS sequence"/>
</dbReference>
<evidence type="ECO:0000256" key="6">
    <source>
        <dbReference type="ARBA" id="ARBA00022806"/>
    </source>
</evidence>
<dbReference type="CDD" id="cd00873">
    <property type="entry name" value="KU80"/>
    <property type="match status" value="1"/>
</dbReference>
<dbReference type="Pfam" id="PF03730">
    <property type="entry name" value="Ku_C"/>
    <property type="match status" value="1"/>
</dbReference>
<dbReference type="PANTHER" id="PTHR12604:SF4">
    <property type="entry name" value="X-RAY REPAIR CROSS-COMPLEMENTING PROTEIN 5"/>
    <property type="match status" value="1"/>
</dbReference>
<dbReference type="GO" id="GO:0042162">
    <property type="term" value="F:telomeric DNA binding"/>
    <property type="evidence" value="ECO:0007669"/>
    <property type="project" value="InterPro"/>
</dbReference>
<evidence type="ECO:0000313" key="15">
    <source>
        <dbReference type="Proteomes" id="UP001381693"/>
    </source>
</evidence>
<proteinExistence type="inferred from homology"/>
<dbReference type="GO" id="GO:0006310">
    <property type="term" value="P:DNA recombination"/>
    <property type="evidence" value="ECO:0007669"/>
    <property type="project" value="UniProtKB-KW"/>
</dbReference>
<keyword evidence="15" id="KW-1185">Reference proteome</keyword>
<dbReference type="Gene3D" id="2.40.290.10">
    <property type="match status" value="1"/>
</dbReference>
<dbReference type="GO" id="GO:0006303">
    <property type="term" value="P:double-strand break repair via nonhomologous end joining"/>
    <property type="evidence" value="ECO:0007669"/>
    <property type="project" value="InterPro"/>
</dbReference>
<dbReference type="EMBL" id="JAXCGZ010018952">
    <property type="protein sequence ID" value="KAK7067015.1"/>
    <property type="molecule type" value="Genomic_DNA"/>
</dbReference>
<dbReference type="GO" id="GO:0003690">
    <property type="term" value="F:double-stranded DNA binding"/>
    <property type="evidence" value="ECO:0007669"/>
    <property type="project" value="TreeGrafter"/>
</dbReference>
<evidence type="ECO:0000256" key="8">
    <source>
        <dbReference type="ARBA" id="ARBA00023125"/>
    </source>
</evidence>
<dbReference type="GO" id="GO:0000723">
    <property type="term" value="P:telomere maintenance"/>
    <property type="evidence" value="ECO:0007669"/>
    <property type="project" value="InterPro"/>
</dbReference>
<feature type="compositionally biased region" description="Acidic residues" evidence="12">
    <location>
        <begin position="17"/>
        <end position="26"/>
    </location>
</feature>
<keyword evidence="3" id="KW-0547">Nucleotide-binding</keyword>
<dbReference type="GO" id="GO:0043564">
    <property type="term" value="C:Ku70:Ku80 complex"/>
    <property type="evidence" value="ECO:0007669"/>
    <property type="project" value="InterPro"/>
</dbReference>
<dbReference type="GO" id="GO:0003678">
    <property type="term" value="F:DNA helicase activity"/>
    <property type="evidence" value="ECO:0007669"/>
    <property type="project" value="InterPro"/>
</dbReference>
<dbReference type="InterPro" id="IPR024193">
    <property type="entry name" value="Ku80"/>
</dbReference>
<dbReference type="InterPro" id="IPR036494">
    <property type="entry name" value="Ku_C_sf"/>
</dbReference>
<dbReference type="PANTHER" id="PTHR12604">
    <property type="entry name" value="KU AUTOANTIGEN DNA HELICASE"/>
    <property type="match status" value="1"/>
</dbReference>
<dbReference type="InterPro" id="IPR014893">
    <property type="entry name" value="Ku_PK_bind"/>
</dbReference>
<dbReference type="FunFam" id="2.40.290.10:FF:000005">
    <property type="entry name" value="X-ray repair cross-complementing protein 5"/>
    <property type="match status" value="1"/>
</dbReference>
<dbReference type="Pfam" id="PF02735">
    <property type="entry name" value="Ku"/>
    <property type="match status" value="1"/>
</dbReference>
<dbReference type="SUPFAM" id="SSF100939">
    <property type="entry name" value="SPOC domain-like"/>
    <property type="match status" value="1"/>
</dbReference>
<sequence>MNITYINSIYSGPEIINNDEDDEENNIDGPGPSNKLKSMKNGSTHVSQNWNGKPKTRVQLAGEALITRIVEEIGEGVICSFDDAIPQLLFFHKHSSASGNWNALLNVGPNFQISITGRIKVKHSTPPTWKTVYAHDETGVIIKETSYHLNDDAQTAVDEEDVISGYRYGSTIVPVSEEDFQELKYSSESPRSLSILGYAPNTNVPPSLQAGDQVLVITAREGDEVAAVALSSFIQALAELDYVGITRRIYNKNYNPVLGVLYPEITKEYECLIWIPLPFREDVRMYTFPSLKRTTEKLSDDEKNAMDDLISAMNLFGDDEDDEIMEPTGTLNPELQHFFNMLTHRALHEHDPLPPPAEHIISILDTPKEVVERRDKVSVRLASLFPTKKVVKSTKRDNEDLFASKEEEINKKKKLDDDTSVSASDLSRALVTKVTSATPVNDFNTLLRGDAPNFALICSQIGDVILQLVDNDGGSGPASNAIYSKIVDCLTVFRQESCIIDPAQYNNFISRLKDTVTLRDLRTLWNSVKEGNLGQISSNASLKSNISPEAALKFLELDEQPQEAVPEPKAENADDDFEDLLDDF</sequence>
<keyword evidence="9" id="KW-0233">DNA recombination</keyword>
<protein>
    <submittedName>
        <fullName evidence="14">X-ray repair cross-complementing protein 5</fullName>
    </submittedName>
</protein>
<dbReference type="InterPro" id="IPR005160">
    <property type="entry name" value="Ku_C"/>
</dbReference>
<comment type="subcellular location">
    <subcellularLocation>
        <location evidence="1">Nucleus</location>
    </subcellularLocation>
</comment>
<evidence type="ECO:0000256" key="2">
    <source>
        <dbReference type="ARBA" id="ARBA00007726"/>
    </source>
</evidence>
<keyword evidence="10" id="KW-0234">DNA repair</keyword>
<evidence type="ECO:0000256" key="11">
    <source>
        <dbReference type="ARBA" id="ARBA00023242"/>
    </source>
</evidence>
<reference evidence="14 15" key="1">
    <citation type="submission" date="2023-11" db="EMBL/GenBank/DDBJ databases">
        <title>Halocaridina rubra genome assembly.</title>
        <authorList>
            <person name="Smith C."/>
        </authorList>
    </citation>
    <scope>NUCLEOTIDE SEQUENCE [LARGE SCALE GENOMIC DNA]</scope>
    <source>
        <strain evidence="14">EP-1</strain>
        <tissue evidence="14">Whole</tissue>
    </source>
</reference>
<dbReference type="Gene3D" id="1.25.40.240">
    <property type="entry name" value="Ku, C-terminal domain"/>
    <property type="match status" value="1"/>
</dbReference>
<keyword evidence="5" id="KW-0378">Hydrolase</keyword>
<keyword evidence="7" id="KW-0067">ATP-binding</keyword>
<accession>A0AAN8ZZU1</accession>
<dbReference type="GO" id="GO:0005524">
    <property type="term" value="F:ATP binding"/>
    <property type="evidence" value="ECO:0007669"/>
    <property type="project" value="UniProtKB-KW"/>
</dbReference>
<dbReference type="InterPro" id="IPR006164">
    <property type="entry name" value="DNA_bd_Ku70/Ku80"/>
</dbReference>
<evidence type="ECO:0000256" key="1">
    <source>
        <dbReference type="ARBA" id="ARBA00004123"/>
    </source>
</evidence>
<dbReference type="SMART" id="SM00559">
    <property type="entry name" value="Ku78"/>
    <property type="match status" value="1"/>
</dbReference>
<dbReference type="AlphaFoldDB" id="A0AAN8ZZU1"/>
<dbReference type="SUPFAM" id="SSF101420">
    <property type="entry name" value="C-terminal domain of Ku80"/>
    <property type="match status" value="1"/>
</dbReference>
<keyword evidence="11" id="KW-0539">Nucleus</keyword>
<feature type="compositionally biased region" description="Acidic residues" evidence="12">
    <location>
        <begin position="573"/>
        <end position="584"/>
    </location>
</feature>
<dbReference type="InterPro" id="IPR016194">
    <property type="entry name" value="SPOC-like_C_dom_sf"/>
</dbReference>
<dbReference type="GO" id="GO:0003684">
    <property type="term" value="F:damaged DNA binding"/>
    <property type="evidence" value="ECO:0007669"/>
    <property type="project" value="InterPro"/>
</dbReference>
<keyword evidence="8" id="KW-0238">DNA-binding</keyword>
<dbReference type="FunFam" id="1.10.1600.10:FF:000002">
    <property type="entry name" value="X-ray repair cross-complementing protein 5"/>
    <property type="match status" value="1"/>
</dbReference>
<evidence type="ECO:0000256" key="5">
    <source>
        <dbReference type="ARBA" id="ARBA00022801"/>
    </source>
</evidence>